<evidence type="ECO:0000313" key="2">
    <source>
        <dbReference type="EMBL" id="OEJ84747.1"/>
    </source>
</evidence>
<dbReference type="EMBL" id="LPNN01000007">
    <property type="protein sequence ID" value="OEJ84747.1"/>
    <property type="molecule type" value="Genomic_DNA"/>
</dbReference>
<sequence>MNKEQTIHSNDISLANDISVTDVNSHILLNVYKRNQILLNKLLLNPNLNINNRSIIDPQGDVKFKILEKADLDLTNDINNDIINLRKQLSQDDIVPDLNDYTAKPVVSEDFIQKVTIKQSGIVDEVKDSEKYFNHDIDEFYKKKQELIEIKKRKEQEELERKLLEQQQQIQYEQQQKQQSQYDQQKQFSNMYNMDLDLNFGMKPDPISTMPDSTMLMNSNANMFNPNMLMDPMLGNPNILKNNVDSLQMNNINKQMMPTQSMYNPEHSINTNKISNVNNDFLINDDFEFGDLGDLANNDDMDDFNVDDLDPAFF</sequence>
<comment type="caution">
    <text evidence="2">The sequence shown here is derived from an EMBL/GenBank/DDBJ whole genome shotgun (WGS) entry which is preliminary data.</text>
</comment>
<dbReference type="VEuPathDB" id="FungiDB:AWRI3580_g3241"/>
<evidence type="ECO:0000256" key="1">
    <source>
        <dbReference type="SAM" id="Coils"/>
    </source>
</evidence>
<organism evidence="2 3">
    <name type="scientific">Hanseniaspora uvarum</name>
    <name type="common">Yeast</name>
    <name type="synonym">Kloeckera apiculata</name>
    <dbReference type="NCBI Taxonomy" id="29833"/>
    <lineage>
        <taxon>Eukaryota</taxon>
        <taxon>Fungi</taxon>
        <taxon>Dikarya</taxon>
        <taxon>Ascomycota</taxon>
        <taxon>Saccharomycotina</taxon>
        <taxon>Saccharomycetes</taxon>
        <taxon>Saccharomycodales</taxon>
        <taxon>Saccharomycodaceae</taxon>
        <taxon>Hanseniaspora</taxon>
    </lineage>
</organism>
<feature type="coiled-coil region" evidence="1">
    <location>
        <begin position="137"/>
        <end position="176"/>
    </location>
</feature>
<protein>
    <submittedName>
        <fullName evidence="2">Uncharacterized protein</fullName>
    </submittedName>
</protein>
<name>A0A1E5RCX2_HANUV</name>
<evidence type="ECO:0000313" key="3">
    <source>
        <dbReference type="Proteomes" id="UP000095358"/>
    </source>
</evidence>
<keyword evidence="3" id="KW-1185">Reference proteome</keyword>
<accession>A0A1E5RCX2</accession>
<proteinExistence type="predicted"/>
<gene>
    <name evidence="2" type="ORF">AWRI3580_g3241</name>
</gene>
<keyword evidence="1" id="KW-0175">Coiled coil</keyword>
<dbReference type="Proteomes" id="UP000095358">
    <property type="component" value="Unassembled WGS sequence"/>
</dbReference>
<dbReference type="OrthoDB" id="3973450at2759"/>
<reference evidence="3" key="1">
    <citation type="journal article" date="2016" name="Genome Announc.">
        <title>Genome sequences of three species of Hanseniaspora isolated from spontaneous wine fermentations.</title>
        <authorList>
            <person name="Sternes P.R."/>
            <person name="Lee D."/>
            <person name="Kutyna D.R."/>
            <person name="Borneman A.R."/>
        </authorList>
    </citation>
    <scope>NUCLEOTIDE SEQUENCE [LARGE SCALE GENOMIC DNA]</scope>
    <source>
        <strain evidence="3">AWRI3580</strain>
    </source>
</reference>
<dbReference type="AlphaFoldDB" id="A0A1E5RCX2"/>